<dbReference type="EMBL" id="NQMM01000063">
    <property type="protein sequence ID" value="PKQ72239.1"/>
    <property type="molecule type" value="Genomic_DNA"/>
</dbReference>
<feature type="region of interest" description="Disordered" evidence="1">
    <location>
        <begin position="1"/>
        <end position="22"/>
    </location>
</feature>
<reference evidence="2 3" key="1">
    <citation type="journal article" date="2017" name="Front. Microbiol.">
        <title>Strong Genomic and Phenotypic Heterogeneity in the Aeromonas sobria Species Complex.</title>
        <authorList>
            <person name="Gauthier J."/>
            <person name="Vincent A.T."/>
            <person name="Charette S.J."/>
            <person name="Derome N."/>
        </authorList>
    </citation>
    <scope>NUCLEOTIDE SEQUENCE [LARGE SCALE GENOMIC DNA]</scope>
    <source>
        <strain evidence="2 3">TM18</strain>
    </source>
</reference>
<evidence type="ECO:0000313" key="3">
    <source>
        <dbReference type="Proteomes" id="UP000233467"/>
    </source>
</evidence>
<sequence>MNADTDKLRSSWAAQETDANAQKHDTNIAINIRIYRALINDVVQIPKKRRGSPPLITRMSR</sequence>
<dbReference type="AlphaFoldDB" id="A0A2N3IN33"/>
<organism evidence="2 3">
    <name type="scientific">Aeromonas sobria</name>
    <dbReference type="NCBI Taxonomy" id="646"/>
    <lineage>
        <taxon>Bacteria</taxon>
        <taxon>Pseudomonadati</taxon>
        <taxon>Pseudomonadota</taxon>
        <taxon>Gammaproteobacteria</taxon>
        <taxon>Aeromonadales</taxon>
        <taxon>Aeromonadaceae</taxon>
        <taxon>Aeromonas</taxon>
    </lineage>
</organism>
<keyword evidence="3" id="KW-1185">Reference proteome</keyword>
<evidence type="ECO:0000313" key="2">
    <source>
        <dbReference type="EMBL" id="PKQ72239.1"/>
    </source>
</evidence>
<accession>A0A2N3IN33</accession>
<proteinExistence type="predicted"/>
<dbReference type="Proteomes" id="UP000233467">
    <property type="component" value="Unassembled WGS sequence"/>
</dbReference>
<gene>
    <name evidence="2" type="ORF">CJP16_21700</name>
</gene>
<protein>
    <submittedName>
        <fullName evidence="2">Uncharacterized protein</fullName>
    </submittedName>
</protein>
<comment type="caution">
    <text evidence="2">The sequence shown here is derived from an EMBL/GenBank/DDBJ whole genome shotgun (WGS) entry which is preliminary data.</text>
</comment>
<name>A0A2N3IN33_AERSO</name>
<evidence type="ECO:0000256" key="1">
    <source>
        <dbReference type="SAM" id="MobiDB-lite"/>
    </source>
</evidence>